<evidence type="ECO:0008006" key="5">
    <source>
        <dbReference type="Google" id="ProtNLM"/>
    </source>
</evidence>
<sequence>MDILCPQCQHQMTTTDSGLFCPQCQQHFTACCPDCHHPLNVLKACGAIDYFCQQGHGLISKKRLLWLPSPPANQ</sequence>
<accession>A0A6L6GSH2</accession>
<evidence type="ECO:0000313" key="4">
    <source>
        <dbReference type="Proteomes" id="UP000480164"/>
    </source>
</evidence>
<dbReference type="RefSeq" id="WP_154753802.1">
    <property type="nucleotide sequence ID" value="NZ_CP046509.1"/>
</dbReference>
<reference evidence="2 3" key="2">
    <citation type="submission" date="2019-12" db="EMBL/GenBank/DDBJ databases">
        <title>Erwinia sp. nov., isolated from droppings of birds in the Qinghai-Tiebt plateau of China.</title>
        <authorList>
            <person name="Ge Y."/>
        </authorList>
    </citation>
    <scope>NUCLEOTIDE SEQUENCE [LARGE SCALE GENOMIC DNA]</scope>
    <source>
        <strain evidence="2 3">J780</strain>
    </source>
</reference>
<dbReference type="InterPro" id="IPR010807">
    <property type="entry name" value="YfgJ-like"/>
</dbReference>
<organism evidence="2 3">
    <name type="scientific">Erwinia sorbitola</name>
    <dbReference type="NCBI Taxonomy" id="2681984"/>
    <lineage>
        <taxon>Bacteria</taxon>
        <taxon>Pseudomonadati</taxon>
        <taxon>Pseudomonadota</taxon>
        <taxon>Gammaproteobacteria</taxon>
        <taxon>Enterobacterales</taxon>
        <taxon>Erwiniaceae</taxon>
        <taxon>Erwinia</taxon>
    </lineage>
</organism>
<gene>
    <name evidence="1" type="ORF">GK011_16575</name>
    <name evidence="2" type="ORF">GN242_05260</name>
</gene>
<protein>
    <recommendedName>
        <fullName evidence="5">Primosomal protein N' (Replication factor Y)-superfamily II helicase</fullName>
    </recommendedName>
</protein>
<name>A0A6I6ER39_9GAMM</name>
<dbReference type="EMBL" id="CP046509">
    <property type="protein sequence ID" value="QGU86663.1"/>
    <property type="molecule type" value="Genomic_DNA"/>
</dbReference>
<dbReference type="EMBL" id="WLZX01000007">
    <property type="protein sequence ID" value="MTD28553.1"/>
    <property type="molecule type" value="Genomic_DNA"/>
</dbReference>
<evidence type="ECO:0000313" key="3">
    <source>
        <dbReference type="Proteomes" id="UP000424752"/>
    </source>
</evidence>
<proteinExistence type="predicted"/>
<evidence type="ECO:0000313" key="2">
    <source>
        <dbReference type="EMBL" id="QGU86663.1"/>
    </source>
</evidence>
<dbReference type="KEGG" id="erwi:GN242_05260"/>
<dbReference type="InterPro" id="IPR029037">
    <property type="entry name" value="DUF1407/YfgJ-like_sf"/>
</dbReference>
<evidence type="ECO:0000313" key="1">
    <source>
        <dbReference type="EMBL" id="MTD28553.1"/>
    </source>
</evidence>
<dbReference type="AlphaFoldDB" id="A0A6I6ER39"/>
<keyword evidence="4" id="KW-1185">Reference proteome</keyword>
<dbReference type="Proteomes" id="UP000424752">
    <property type="component" value="Chromosome"/>
</dbReference>
<dbReference type="Proteomes" id="UP000480164">
    <property type="component" value="Unassembled WGS sequence"/>
</dbReference>
<reference evidence="1 4" key="1">
    <citation type="submission" date="2019-11" db="EMBL/GenBank/DDBJ databases">
        <title>Erwinia sp. nov., isolated from feces of birds in Tibet plateau of China.</title>
        <authorList>
            <person name="Ge Y."/>
        </authorList>
    </citation>
    <scope>NUCLEOTIDE SEQUENCE [LARGE SCALE GENOMIC DNA]</scope>
    <source>
        <strain evidence="1 4">J316</strain>
    </source>
</reference>
<dbReference type="Gene3D" id="2.10.290.10">
    <property type="entry name" value="YfgJ-like"/>
    <property type="match status" value="1"/>
</dbReference>
<accession>A0A6I6ER39</accession>
<dbReference type="SUPFAM" id="SSF161187">
    <property type="entry name" value="YfgJ-like"/>
    <property type="match status" value="1"/>
</dbReference>
<dbReference type="Pfam" id="PF07191">
    <property type="entry name" value="Zn_ribbon_6"/>
    <property type="match status" value="1"/>
</dbReference>